<feature type="domain" description="ABC transmembrane type-1" evidence="8">
    <location>
        <begin position="13"/>
        <end position="200"/>
    </location>
</feature>
<dbReference type="PROSITE" id="PS50928">
    <property type="entry name" value="ABC_TM1"/>
    <property type="match status" value="1"/>
</dbReference>
<keyword evidence="3" id="KW-1003">Cell membrane</keyword>
<dbReference type="SUPFAM" id="SSF161098">
    <property type="entry name" value="MetI-like"/>
    <property type="match status" value="1"/>
</dbReference>
<evidence type="ECO:0000256" key="2">
    <source>
        <dbReference type="ARBA" id="ARBA00022448"/>
    </source>
</evidence>
<evidence type="ECO:0000256" key="7">
    <source>
        <dbReference type="SAM" id="Phobius"/>
    </source>
</evidence>
<dbReference type="OrthoDB" id="9793490at2"/>
<keyword evidence="2" id="KW-0813">Transport</keyword>
<evidence type="ECO:0000256" key="5">
    <source>
        <dbReference type="ARBA" id="ARBA00022989"/>
    </source>
</evidence>
<evidence type="ECO:0000256" key="4">
    <source>
        <dbReference type="ARBA" id="ARBA00022692"/>
    </source>
</evidence>
<name>A0A853FDR5_9BURK</name>
<sequence length="225" mass="22654">MSPTLTDLFVTAAGETLLAVAISLAVGALLGIPLGVLLRRAAQAHSSSPSRLGMLAAYAAHGVRATPSFIILIVAIALTHLAVGAAHGTAALTLPLSLLAIPFVARQTETALNQAAAPASEDPAALSTRVAFSAALPGIIAGLGVTLAGLVGYSALAGALGAGGLGDFAMRHGYQAFRPGLLLLVALAFVVLAESAQACGHLLAQRLNNLQTAPARRLLAVRRPR</sequence>
<evidence type="ECO:0000259" key="8">
    <source>
        <dbReference type="PROSITE" id="PS50928"/>
    </source>
</evidence>
<proteinExistence type="predicted"/>
<accession>A0A853FDR5</accession>
<dbReference type="Gene3D" id="1.10.3720.10">
    <property type="entry name" value="MetI-like"/>
    <property type="match status" value="1"/>
</dbReference>
<protein>
    <submittedName>
        <fullName evidence="9">DL-methionine transporter permease subunit</fullName>
    </submittedName>
</protein>
<comment type="caution">
    <text evidence="9">The sequence shown here is derived from an EMBL/GenBank/DDBJ whole genome shotgun (WGS) entry which is preliminary data.</text>
</comment>
<keyword evidence="10" id="KW-1185">Reference proteome</keyword>
<keyword evidence="4 7" id="KW-0812">Transmembrane</keyword>
<evidence type="ECO:0000256" key="6">
    <source>
        <dbReference type="ARBA" id="ARBA00023136"/>
    </source>
</evidence>
<dbReference type="AlphaFoldDB" id="A0A853FDR5"/>
<dbReference type="PANTHER" id="PTHR30450">
    <property type="entry name" value="ABC TRANSPORTER PERMEASE"/>
    <property type="match status" value="1"/>
</dbReference>
<dbReference type="GO" id="GO:0005886">
    <property type="term" value="C:plasma membrane"/>
    <property type="evidence" value="ECO:0007669"/>
    <property type="project" value="UniProtKB-SubCell"/>
</dbReference>
<evidence type="ECO:0000256" key="1">
    <source>
        <dbReference type="ARBA" id="ARBA00004651"/>
    </source>
</evidence>
<dbReference type="InterPro" id="IPR051322">
    <property type="entry name" value="AA_ABC_Transporter_Permease"/>
</dbReference>
<dbReference type="InterPro" id="IPR000515">
    <property type="entry name" value="MetI-like"/>
</dbReference>
<comment type="subcellular location">
    <subcellularLocation>
        <location evidence="1">Cell membrane</location>
        <topology evidence="1">Multi-pass membrane protein</topology>
    </subcellularLocation>
</comment>
<dbReference type="EMBL" id="JACCEW010000009">
    <property type="protein sequence ID" value="NYT39005.1"/>
    <property type="molecule type" value="Genomic_DNA"/>
</dbReference>
<dbReference type="PANTHER" id="PTHR30450:SF1">
    <property type="entry name" value="D-METHIONINE TRANSPORT SYSTEM PERMEASE PROTEIN METI-RELATED"/>
    <property type="match status" value="1"/>
</dbReference>
<feature type="transmembrane region" description="Helical" evidence="7">
    <location>
        <begin position="84"/>
        <end position="105"/>
    </location>
</feature>
<organism evidence="9 10">
    <name type="scientific">Allopusillimonas soli</name>
    <dbReference type="NCBI Taxonomy" id="659016"/>
    <lineage>
        <taxon>Bacteria</taxon>
        <taxon>Pseudomonadati</taxon>
        <taxon>Pseudomonadota</taxon>
        <taxon>Betaproteobacteria</taxon>
        <taxon>Burkholderiales</taxon>
        <taxon>Alcaligenaceae</taxon>
        <taxon>Allopusillimonas</taxon>
    </lineage>
</organism>
<feature type="transmembrane region" description="Helical" evidence="7">
    <location>
        <begin position="16"/>
        <end position="38"/>
    </location>
</feature>
<gene>
    <name evidence="9" type="ORF">H0A68_19195</name>
</gene>
<feature type="transmembrane region" description="Helical" evidence="7">
    <location>
        <begin position="181"/>
        <end position="204"/>
    </location>
</feature>
<dbReference type="InterPro" id="IPR035906">
    <property type="entry name" value="MetI-like_sf"/>
</dbReference>
<evidence type="ECO:0000313" key="9">
    <source>
        <dbReference type="EMBL" id="NYT39005.1"/>
    </source>
</evidence>
<reference evidence="9 10" key="1">
    <citation type="submission" date="2020-07" db="EMBL/GenBank/DDBJ databases">
        <title>Taxonomic revisions and descriptions of new bacterial species based on genomic comparisons in the high-G+C-content subgroup of the family Alcaligenaceae.</title>
        <authorList>
            <person name="Szabo A."/>
            <person name="Felfoldi T."/>
        </authorList>
    </citation>
    <scope>NUCLEOTIDE SEQUENCE [LARGE SCALE GENOMIC DNA]</scope>
    <source>
        <strain evidence="9 10">DSM 25264</strain>
    </source>
</reference>
<dbReference type="GO" id="GO:0048473">
    <property type="term" value="P:D-methionine transmembrane transport"/>
    <property type="evidence" value="ECO:0007669"/>
    <property type="project" value="TreeGrafter"/>
</dbReference>
<evidence type="ECO:0000256" key="3">
    <source>
        <dbReference type="ARBA" id="ARBA00022475"/>
    </source>
</evidence>
<dbReference type="Proteomes" id="UP000580517">
    <property type="component" value="Unassembled WGS sequence"/>
</dbReference>
<evidence type="ECO:0000313" key="10">
    <source>
        <dbReference type="Proteomes" id="UP000580517"/>
    </source>
</evidence>
<feature type="transmembrane region" description="Helical" evidence="7">
    <location>
        <begin position="58"/>
        <end position="78"/>
    </location>
</feature>
<keyword evidence="5 7" id="KW-1133">Transmembrane helix</keyword>
<dbReference type="RefSeq" id="WP_129971519.1">
    <property type="nucleotide sequence ID" value="NZ_JACCEW010000009.1"/>
</dbReference>
<keyword evidence="6 7" id="KW-0472">Membrane</keyword>